<dbReference type="RefSeq" id="WP_148730080.1">
    <property type="nucleotide sequence ID" value="NZ_CAMBON010000013.1"/>
</dbReference>
<keyword evidence="3" id="KW-1185">Reference proteome</keyword>
<proteinExistence type="predicted"/>
<keyword evidence="1" id="KW-1133">Transmembrane helix</keyword>
<feature type="transmembrane region" description="Helical" evidence="1">
    <location>
        <begin position="7"/>
        <end position="35"/>
    </location>
</feature>
<comment type="caution">
    <text evidence="2">The sequence shown here is derived from an EMBL/GenBank/DDBJ whole genome shotgun (WGS) entry which is preliminary data.</text>
</comment>
<keyword evidence="1" id="KW-0812">Transmembrane</keyword>
<dbReference type="EMBL" id="VKLW01000001">
    <property type="protein sequence ID" value="TYK35593.1"/>
    <property type="molecule type" value="Genomic_DNA"/>
</dbReference>
<name>A0A5D3EHT9_9BACE</name>
<accession>A0A5D3EHT9</accession>
<reference evidence="2 3" key="1">
    <citation type="submission" date="2019-07" db="EMBL/GenBank/DDBJ databases">
        <title>Draft Genome Sequences of Bacteroides pyogenes Strains Isolated from the Uterus Holstein Dairy Cows with Metritis.</title>
        <authorList>
            <person name="Cunha F."/>
            <person name="Galvao K.N."/>
            <person name="Jeon S.J."/>
            <person name="Jeong K.C."/>
        </authorList>
    </citation>
    <scope>NUCLEOTIDE SEQUENCE [LARGE SCALE GENOMIC DNA]</scope>
    <source>
        <strain evidence="2 3">KG-31</strain>
    </source>
</reference>
<feature type="transmembrane region" description="Helical" evidence="1">
    <location>
        <begin position="96"/>
        <end position="112"/>
    </location>
</feature>
<evidence type="ECO:0000313" key="3">
    <source>
        <dbReference type="Proteomes" id="UP000324383"/>
    </source>
</evidence>
<organism evidence="2 3">
    <name type="scientific">Bacteroides pyogenes</name>
    <dbReference type="NCBI Taxonomy" id="310300"/>
    <lineage>
        <taxon>Bacteria</taxon>
        <taxon>Pseudomonadati</taxon>
        <taxon>Bacteroidota</taxon>
        <taxon>Bacteroidia</taxon>
        <taxon>Bacteroidales</taxon>
        <taxon>Bacteroidaceae</taxon>
        <taxon>Bacteroides</taxon>
    </lineage>
</organism>
<protein>
    <submittedName>
        <fullName evidence="2">Uncharacterized protein</fullName>
    </submittedName>
</protein>
<gene>
    <name evidence="2" type="ORF">FNJ60_00320</name>
</gene>
<dbReference type="AlphaFoldDB" id="A0A5D3EHT9"/>
<keyword evidence="1" id="KW-0472">Membrane</keyword>
<evidence type="ECO:0000313" key="2">
    <source>
        <dbReference type="EMBL" id="TYK35593.1"/>
    </source>
</evidence>
<dbReference type="Proteomes" id="UP000324383">
    <property type="component" value="Unassembled WGS sequence"/>
</dbReference>
<sequence length="173" mass="20145">MEKYKEVFVFISAAVAAYFDTTITFVYALLIGFAFNVLAGLRADEVKITMTRFPNFGILNYRGDKLVDSLKELGLITFITYMIKAIVDLMKFDDKSAYAVQILIGIAIYYYLKNGLRNLTKAYPKVRWIRMLYYLVSFKFKELMPGVVNEAIEREEEDFKKGNEDFKRRNKGE</sequence>
<evidence type="ECO:0000256" key="1">
    <source>
        <dbReference type="SAM" id="Phobius"/>
    </source>
</evidence>